<proteinExistence type="predicted"/>
<accession>A0A3Q3W9E0</accession>
<dbReference type="Ensembl" id="ENSMMOT00000008686.1">
    <property type="protein sequence ID" value="ENSMMOP00000008532.1"/>
    <property type="gene ID" value="ENSMMOG00000006594.1"/>
</dbReference>
<sequence length="61" mass="6897">QAPTQGREHREAARRITDRVLFFTGIAFGWASLVKKKCCSFSFLFAYLCLPAPCSLHSKSF</sequence>
<dbReference type="AlphaFoldDB" id="A0A3Q3W9E0"/>
<reference evidence="1" key="2">
    <citation type="submission" date="2025-09" db="UniProtKB">
        <authorList>
            <consortium name="Ensembl"/>
        </authorList>
    </citation>
    <scope>IDENTIFICATION</scope>
</reference>
<keyword evidence="2" id="KW-1185">Reference proteome</keyword>
<dbReference type="Proteomes" id="UP000261620">
    <property type="component" value="Unplaced"/>
</dbReference>
<organism evidence="1 2">
    <name type="scientific">Mola mola</name>
    <name type="common">Ocean sunfish</name>
    <name type="synonym">Tetraodon mola</name>
    <dbReference type="NCBI Taxonomy" id="94237"/>
    <lineage>
        <taxon>Eukaryota</taxon>
        <taxon>Metazoa</taxon>
        <taxon>Chordata</taxon>
        <taxon>Craniata</taxon>
        <taxon>Vertebrata</taxon>
        <taxon>Euteleostomi</taxon>
        <taxon>Actinopterygii</taxon>
        <taxon>Neopterygii</taxon>
        <taxon>Teleostei</taxon>
        <taxon>Neoteleostei</taxon>
        <taxon>Acanthomorphata</taxon>
        <taxon>Eupercaria</taxon>
        <taxon>Tetraodontiformes</taxon>
        <taxon>Molidae</taxon>
        <taxon>Mola</taxon>
    </lineage>
</organism>
<name>A0A3Q3W9E0_MOLML</name>
<evidence type="ECO:0000313" key="2">
    <source>
        <dbReference type="Proteomes" id="UP000261620"/>
    </source>
</evidence>
<reference evidence="1" key="1">
    <citation type="submission" date="2025-08" db="UniProtKB">
        <authorList>
            <consortium name="Ensembl"/>
        </authorList>
    </citation>
    <scope>IDENTIFICATION</scope>
</reference>
<evidence type="ECO:0000313" key="1">
    <source>
        <dbReference type="Ensembl" id="ENSMMOP00000008532.1"/>
    </source>
</evidence>
<protein>
    <submittedName>
        <fullName evidence="1">Uncharacterized protein</fullName>
    </submittedName>
</protein>